<feature type="non-terminal residue" evidence="1">
    <location>
        <position position="96"/>
    </location>
</feature>
<proteinExistence type="predicted"/>
<organism evidence="1">
    <name type="scientific">Arion vulgaris</name>
    <dbReference type="NCBI Taxonomy" id="1028688"/>
    <lineage>
        <taxon>Eukaryota</taxon>
        <taxon>Metazoa</taxon>
        <taxon>Spiralia</taxon>
        <taxon>Lophotrochozoa</taxon>
        <taxon>Mollusca</taxon>
        <taxon>Gastropoda</taxon>
        <taxon>Heterobranchia</taxon>
        <taxon>Euthyneura</taxon>
        <taxon>Panpulmonata</taxon>
        <taxon>Eupulmonata</taxon>
        <taxon>Stylommatophora</taxon>
        <taxon>Helicina</taxon>
        <taxon>Arionoidea</taxon>
        <taxon>Arionidae</taxon>
        <taxon>Arion</taxon>
    </lineage>
</organism>
<evidence type="ECO:0000313" key="1">
    <source>
        <dbReference type="EMBL" id="CEK65841.1"/>
    </source>
</evidence>
<dbReference type="AlphaFoldDB" id="A0A0B6ZDB1"/>
<dbReference type="EMBL" id="HACG01018976">
    <property type="protein sequence ID" value="CEK65841.1"/>
    <property type="molecule type" value="Transcribed_RNA"/>
</dbReference>
<name>A0A0B6ZDB1_9EUPU</name>
<reference evidence="1" key="1">
    <citation type="submission" date="2014-12" db="EMBL/GenBank/DDBJ databases">
        <title>Insight into the proteome of Arion vulgaris.</title>
        <authorList>
            <person name="Aradska J."/>
            <person name="Bulat T."/>
            <person name="Smidak R."/>
            <person name="Sarate P."/>
            <person name="Gangsoo J."/>
            <person name="Sialana F."/>
            <person name="Bilban M."/>
            <person name="Lubec G."/>
        </authorList>
    </citation>
    <scope>NUCLEOTIDE SEQUENCE</scope>
    <source>
        <tissue evidence="1">Skin</tissue>
    </source>
</reference>
<accession>A0A0B6ZDB1</accession>
<gene>
    <name evidence="1" type="primary">ORF56465</name>
</gene>
<sequence>MKQLGGKDFGELECPDSISAKNSRFSVDVAQLAFKSKRKKIDEVGFISYYAKKNEQEKYLNLGGKFLMIMTSSHTNAESLTNSFINNNDRPLQAMM</sequence>
<protein>
    <submittedName>
        <fullName evidence="1">Uncharacterized protein</fullName>
    </submittedName>
</protein>